<keyword evidence="11" id="KW-1185">Reference proteome</keyword>
<dbReference type="PROSITE" id="PS50011">
    <property type="entry name" value="PROTEIN_KINASE_DOM"/>
    <property type="match status" value="1"/>
</dbReference>
<dbReference type="InterPro" id="IPR000719">
    <property type="entry name" value="Prot_kinase_dom"/>
</dbReference>
<dbReference type="GO" id="GO:0005524">
    <property type="term" value="F:ATP binding"/>
    <property type="evidence" value="ECO:0007669"/>
    <property type="project" value="UniProtKB-UniRule"/>
</dbReference>
<accession>A0A517MQ61</accession>
<evidence type="ECO:0000313" key="10">
    <source>
        <dbReference type="EMBL" id="QDS97026.1"/>
    </source>
</evidence>
<dbReference type="PROSITE" id="PS00107">
    <property type="entry name" value="PROTEIN_KINASE_ATP"/>
    <property type="match status" value="1"/>
</dbReference>
<keyword evidence="4 7" id="KW-0547">Nucleotide-binding</keyword>
<dbReference type="CDD" id="cd14014">
    <property type="entry name" value="STKc_PknB_like"/>
    <property type="match status" value="1"/>
</dbReference>
<dbReference type="PANTHER" id="PTHR43289:SF6">
    <property type="entry name" value="SERINE_THREONINE-PROTEIN KINASE NEKL-3"/>
    <property type="match status" value="1"/>
</dbReference>
<evidence type="ECO:0000256" key="6">
    <source>
        <dbReference type="ARBA" id="ARBA00022840"/>
    </source>
</evidence>
<organism evidence="10 11">
    <name type="scientific">Adhaeretor mobilis</name>
    <dbReference type="NCBI Taxonomy" id="1930276"/>
    <lineage>
        <taxon>Bacteria</taxon>
        <taxon>Pseudomonadati</taxon>
        <taxon>Planctomycetota</taxon>
        <taxon>Planctomycetia</taxon>
        <taxon>Pirellulales</taxon>
        <taxon>Lacipirellulaceae</taxon>
        <taxon>Adhaeretor</taxon>
    </lineage>
</organism>
<dbReference type="RefSeq" id="WP_218932250.1">
    <property type="nucleotide sequence ID" value="NZ_CP036263.1"/>
</dbReference>
<evidence type="ECO:0000256" key="2">
    <source>
        <dbReference type="ARBA" id="ARBA00022527"/>
    </source>
</evidence>
<dbReference type="GO" id="GO:0004674">
    <property type="term" value="F:protein serine/threonine kinase activity"/>
    <property type="evidence" value="ECO:0007669"/>
    <property type="project" value="UniProtKB-KW"/>
</dbReference>
<dbReference type="PANTHER" id="PTHR43289">
    <property type="entry name" value="MITOGEN-ACTIVATED PROTEIN KINASE KINASE KINASE 20-RELATED"/>
    <property type="match status" value="1"/>
</dbReference>
<dbReference type="EC" id="2.7.11.1" evidence="1"/>
<sequence>MASKHGSTVVSGESSLTPRLAQKVDELCDRFESAWKEPEEVGKTGTLGLLDYLQEAPPECRNVALAELAEIELNYRRNSDGRLLTPKELADAYPLLRAEILAALSHVTTRENQASPANRETVQWQQASSSSAIPAKQHLDSQGLHIRCPHCREAVELLADTPLEEVTCVSCGSHFSLVESNEIDVAAPVLQSIGRFELLSRVGMGGFGTVWKARDTDLDRIVALKIPRRGNLSSQEIDYFFREARAAAQLHHPNIVPVYEIGRENEVVFIVSEFIRGITVASWSTTPPQPARDIAELGAQIADGLEHAHSHGVIHRDLKPSNVMVDEQGEPRLMDFGLAKRQTGEVTMTVDGQILGTAAYMSPEQAGGKSHWTDCRTDIYALGVMLFQLATGELPYRGDYQWQLFRKQTEDVPELRKFNRHIPKDFSTICLKCLERDPNRRYSTAKEVASELRRFASGEPVKASPISRADRLWRWAERKPALASAAMLTLFIALAGPTAALVMKSQNEQLKQNSIAQIETIAQAQEEKQRLGKKNQVLEGRLDELLGKVPGIEHIAPSWQKRLVQQIIKAGEDNWPTANGPEEQAKLHSALGFMYAALDKKAPAEDHLRQAQTALEELLKQRAGDPVLQSALAECLAELVNNTANKDESQAAAAAALELRRQLADTPEPNSAAIFERLVAELQEIDAQDKPGHALEQVKLMQSLTESILQSWPNDPTAFYEAACRITLRRAVLNQEIESTEED</sequence>
<name>A0A517MQ61_9BACT</name>
<feature type="domain" description="Protein kinase" evidence="9">
    <location>
        <begin position="196"/>
        <end position="456"/>
    </location>
</feature>
<dbReference type="SMART" id="SM00220">
    <property type="entry name" value="S_TKc"/>
    <property type="match status" value="1"/>
</dbReference>
<dbReference type="Gene3D" id="1.10.510.10">
    <property type="entry name" value="Transferase(Phosphotransferase) domain 1"/>
    <property type="match status" value="1"/>
</dbReference>
<dbReference type="SUPFAM" id="SSF56112">
    <property type="entry name" value="Protein kinase-like (PK-like)"/>
    <property type="match status" value="1"/>
</dbReference>
<dbReference type="PROSITE" id="PS00108">
    <property type="entry name" value="PROTEIN_KINASE_ST"/>
    <property type="match status" value="1"/>
</dbReference>
<protein>
    <recommendedName>
        <fullName evidence="1">non-specific serine/threonine protein kinase</fullName>
        <ecNumber evidence="1">2.7.11.1</ecNumber>
    </recommendedName>
</protein>
<reference evidence="10 11" key="1">
    <citation type="submission" date="2019-02" db="EMBL/GenBank/DDBJ databases">
        <title>Deep-cultivation of Planctomycetes and their phenomic and genomic characterization uncovers novel biology.</title>
        <authorList>
            <person name="Wiegand S."/>
            <person name="Jogler M."/>
            <person name="Boedeker C."/>
            <person name="Pinto D."/>
            <person name="Vollmers J."/>
            <person name="Rivas-Marin E."/>
            <person name="Kohn T."/>
            <person name="Peeters S.H."/>
            <person name="Heuer A."/>
            <person name="Rast P."/>
            <person name="Oberbeckmann S."/>
            <person name="Bunk B."/>
            <person name="Jeske O."/>
            <person name="Meyerdierks A."/>
            <person name="Storesund J.E."/>
            <person name="Kallscheuer N."/>
            <person name="Luecker S."/>
            <person name="Lage O.M."/>
            <person name="Pohl T."/>
            <person name="Merkel B.J."/>
            <person name="Hornburger P."/>
            <person name="Mueller R.-W."/>
            <person name="Bruemmer F."/>
            <person name="Labrenz M."/>
            <person name="Spormann A.M."/>
            <person name="Op den Camp H."/>
            <person name="Overmann J."/>
            <person name="Amann R."/>
            <person name="Jetten M.S.M."/>
            <person name="Mascher T."/>
            <person name="Medema M.H."/>
            <person name="Devos D.P."/>
            <person name="Kaster A.-K."/>
            <person name="Ovreas L."/>
            <person name="Rohde M."/>
            <person name="Galperin M.Y."/>
            <person name="Jogler C."/>
        </authorList>
    </citation>
    <scope>NUCLEOTIDE SEQUENCE [LARGE SCALE GENOMIC DNA]</scope>
    <source>
        <strain evidence="10 11">HG15A2</strain>
    </source>
</reference>
<evidence type="ECO:0000259" key="9">
    <source>
        <dbReference type="PROSITE" id="PS50011"/>
    </source>
</evidence>
<dbReference type="FunFam" id="1.10.510.10:FF:000021">
    <property type="entry name" value="Serine/threonine protein kinase"/>
    <property type="match status" value="1"/>
</dbReference>
<keyword evidence="2" id="KW-0723">Serine/threonine-protein kinase</keyword>
<evidence type="ECO:0000256" key="5">
    <source>
        <dbReference type="ARBA" id="ARBA00022777"/>
    </source>
</evidence>
<dbReference type="InterPro" id="IPR011009">
    <property type="entry name" value="Kinase-like_dom_sf"/>
</dbReference>
<keyword evidence="5 10" id="KW-0418">Kinase</keyword>
<gene>
    <name evidence="10" type="primary">prkC_1</name>
    <name evidence="10" type="ORF">HG15A2_02850</name>
</gene>
<evidence type="ECO:0000256" key="4">
    <source>
        <dbReference type="ARBA" id="ARBA00022741"/>
    </source>
</evidence>
<proteinExistence type="predicted"/>
<dbReference type="InterPro" id="IPR008271">
    <property type="entry name" value="Ser/Thr_kinase_AS"/>
</dbReference>
<evidence type="ECO:0000256" key="7">
    <source>
        <dbReference type="PROSITE-ProRule" id="PRU10141"/>
    </source>
</evidence>
<dbReference type="Proteomes" id="UP000319852">
    <property type="component" value="Chromosome"/>
</dbReference>
<evidence type="ECO:0000256" key="1">
    <source>
        <dbReference type="ARBA" id="ARBA00012513"/>
    </source>
</evidence>
<dbReference type="EMBL" id="CP036263">
    <property type="protein sequence ID" value="QDS97026.1"/>
    <property type="molecule type" value="Genomic_DNA"/>
</dbReference>
<keyword evidence="8" id="KW-0175">Coiled coil</keyword>
<dbReference type="Gene3D" id="3.30.200.20">
    <property type="entry name" value="Phosphorylase Kinase, domain 1"/>
    <property type="match status" value="1"/>
</dbReference>
<dbReference type="AlphaFoldDB" id="A0A517MQ61"/>
<dbReference type="KEGG" id="amob:HG15A2_02850"/>
<evidence type="ECO:0000313" key="11">
    <source>
        <dbReference type="Proteomes" id="UP000319852"/>
    </source>
</evidence>
<keyword evidence="3 10" id="KW-0808">Transferase</keyword>
<feature type="binding site" evidence="7">
    <location>
        <position position="225"/>
    </location>
    <ligand>
        <name>ATP</name>
        <dbReference type="ChEBI" id="CHEBI:30616"/>
    </ligand>
</feature>
<feature type="coiled-coil region" evidence="8">
    <location>
        <begin position="507"/>
        <end position="548"/>
    </location>
</feature>
<keyword evidence="6 7" id="KW-0067">ATP-binding</keyword>
<evidence type="ECO:0000256" key="3">
    <source>
        <dbReference type="ARBA" id="ARBA00022679"/>
    </source>
</evidence>
<dbReference type="Pfam" id="PF00069">
    <property type="entry name" value="Pkinase"/>
    <property type="match status" value="1"/>
</dbReference>
<evidence type="ECO:0000256" key="8">
    <source>
        <dbReference type="SAM" id="Coils"/>
    </source>
</evidence>
<dbReference type="InterPro" id="IPR017441">
    <property type="entry name" value="Protein_kinase_ATP_BS"/>
</dbReference>